<dbReference type="Proteomes" id="UP000826725">
    <property type="component" value="Chromosome"/>
</dbReference>
<dbReference type="InterPro" id="IPR006680">
    <property type="entry name" value="Amidohydro-rel"/>
</dbReference>
<protein>
    <submittedName>
        <fullName evidence="3">Metal-dependent hydrolase</fullName>
    </submittedName>
</protein>
<feature type="domain" description="Amidohydrolase-related" evidence="2">
    <location>
        <begin position="64"/>
        <end position="390"/>
    </location>
</feature>
<keyword evidence="4" id="KW-1185">Reference proteome</keyword>
<dbReference type="AlphaFoldDB" id="A0A8D5FKZ2"/>
<evidence type="ECO:0000313" key="4">
    <source>
        <dbReference type="Proteomes" id="UP000826725"/>
    </source>
</evidence>
<dbReference type="PANTHER" id="PTHR43794">
    <property type="entry name" value="AMINOHYDROLASE SSNA-RELATED"/>
    <property type="match status" value="1"/>
</dbReference>
<keyword evidence="1 3" id="KW-0378">Hydrolase</keyword>
<dbReference type="KEGG" id="dbk:DGMP_16160"/>
<proteinExistence type="predicted"/>
<evidence type="ECO:0000256" key="1">
    <source>
        <dbReference type="ARBA" id="ARBA00022801"/>
    </source>
</evidence>
<reference evidence="3" key="1">
    <citation type="submission" date="2020-09" db="EMBL/GenBank/DDBJ databases">
        <title>Desulfogranum mesoprofundum gen. nov., sp. nov., a novel mesophilic, sulfate-reducing chemolithoautotroph isolated from a deep-sea hydrothermal vent chimney in the Suiyo Seamount.</title>
        <authorList>
            <person name="Hashimoto Y."/>
            <person name="Nakagawa S."/>
        </authorList>
    </citation>
    <scope>NUCLEOTIDE SEQUENCE</scope>
    <source>
        <strain evidence="3">KT2</strain>
    </source>
</reference>
<dbReference type="EMBL" id="AP024086">
    <property type="protein sequence ID" value="BCL60923.1"/>
    <property type="molecule type" value="Genomic_DNA"/>
</dbReference>
<dbReference type="Pfam" id="PF01979">
    <property type="entry name" value="Amidohydro_1"/>
    <property type="match status" value="1"/>
</dbReference>
<gene>
    <name evidence="3" type="ORF">DGMP_16160</name>
</gene>
<organism evidence="3 4">
    <name type="scientific">Desulfomarina profundi</name>
    <dbReference type="NCBI Taxonomy" id="2772557"/>
    <lineage>
        <taxon>Bacteria</taxon>
        <taxon>Pseudomonadati</taxon>
        <taxon>Thermodesulfobacteriota</taxon>
        <taxon>Desulfobulbia</taxon>
        <taxon>Desulfobulbales</taxon>
        <taxon>Desulfobulbaceae</taxon>
        <taxon>Desulfomarina</taxon>
    </lineage>
</organism>
<dbReference type="GO" id="GO:0016787">
    <property type="term" value="F:hydrolase activity"/>
    <property type="evidence" value="ECO:0007669"/>
    <property type="project" value="UniProtKB-KW"/>
</dbReference>
<dbReference type="InterPro" id="IPR050287">
    <property type="entry name" value="MTA/SAH_deaminase"/>
</dbReference>
<evidence type="ECO:0000259" key="2">
    <source>
        <dbReference type="Pfam" id="PF01979"/>
    </source>
</evidence>
<sequence>MKTQSYESCDQLQIFSSDWVVPVSGEVIADGAVVVEKGRILAVGPRCTLLKQFSDGIELYCRAVLMPGLVNCHTHLELSWLKGKMEPGKYGKFTDWISALIKKRGEKGEAGQEEYGTAFSTVLRDLYNSGVGAVVDTGNTIVPDLHGKQMEGQSPFLLRLVEYIAPTKEIEADLFTLIENHKNKNKNKNRINPATAHAVYSTSPRIIQLLKKRSLEQNHLFSIHTAESKSEVEFVRTGKGEFRSFLEQLGRLDGTLDFSAGKFSSVIEYLDYLDVLDERTLLVHCVHISENDIDLIRRRGAIVCLCPGSNRFLDVGRPPVVEMVRAGIPLVLGTDSFASNTKVDLWEEMRLLHEMYEELHAAEILHMATRGVMIPGYEDQVGIIEPGRLVKLLQVSSPELRQCRDGYEVVKELVSGGRPAEISWIV</sequence>
<accession>A0A8D5FKZ2</accession>
<dbReference type="RefSeq" id="WP_228857001.1">
    <property type="nucleotide sequence ID" value="NZ_AP024086.1"/>
</dbReference>
<name>A0A8D5FKZ2_9BACT</name>
<dbReference type="PANTHER" id="PTHR43794:SF11">
    <property type="entry name" value="AMIDOHYDROLASE-RELATED DOMAIN-CONTAINING PROTEIN"/>
    <property type="match status" value="1"/>
</dbReference>
<evidence type="ECO:0000313" key="3">
    <source>
        <dbReference type="EMBL" id="BCL60923.1"/>
    </source>
</evidence>